<evidence type="ECO:0000259" key="4">
    <source>
        <dbReference type="PROSITE" id="PS01124"/>
    </source>
</evidence>
<dbReference type="Proteomes" id="UP000199025">
    <property type="component" value="Unassembled WGS sequence"/>
</dbReference>
<dbReference type="InterPro" id="IPR050204">
    <property type="entry name" value="AraC_XylS_family_regulators"/>
</dbReference>
<dbReference type="GO" id="GO:0043565">
    <property type="term" value="F:sequence-specific DNA binding"/>
    <property type="evidence" value="ECO:0007669"/>
    <property type="project" value="InterPro"/>
</dbReference>
<dbReference type="InterPro" id="IPR014710">
    <property type="entry name" value="RmlC-like_jellyroll"/>
</dbReference>
<keyword evidence="6" id="KW-1185">Reference proteome</keyword>
<dbReference type="PANTHER" id="PTHR46796:SF13">
    <property type="entry name" value="HTH-TYPE TRANSCRIPTIONAL ACTIVATOR RHAS"/>
    <property type="match status" value="1"/>
</dbReference>
<dbReference type="PROSITE" id="PS01124">
    <property type="entry name" value="HTH_ARAC_FAMILY_2"/>
    <property type="match status" value="1"/>
</dbReference>
<dbReference type="Pfam" id="PF12852">
    <property type="entry name" value="Cupin_6"/>
    <property type="match status" value="1"/>
</dbReference>
<dbReference type="SMART" id="SM00342">
    <property type="entry name" value="HTH_ARAC"/>
    <property type="match status" value="1"/>
</dbReference>
<dbReference type="InterPro" id="IPR018060">
    <property type="entry name" value="HTH_AraC"/>
</dbReference>
<evidence type="ECO:0000313" key="6">
    <source>
        <dbReference type="Proteomes" id="UP000199025"/>
    </source>
</evidence>
<dbReference type="SUPFAM" id="SSF46689">
    <property type="entry name" value="Homeodomain-like"/>
    <property type="match status" value="2"/>
</dbReference>
<keyword evidence="3" id="KW-0804">Transcription</keyword>
<keyword evidence="1" id="KW-0805">Transcription regulation</keyword>
<dbReference type="PROSITE" id="PS00041">
    <property type="entry name" value="HTH_ARAC_FAMILY_1"/>
    <property type="match status" value="1"/>
</dbReference>
<dbReference type="SUPFAM" id="SSF51182">
    <property type="entry name" value="RmlC-like cupins"/>
    <property type="match status" value="1"/>
</dbReference>
<reference evidence="5 6" key="1">
    <citation type="submission" date="2016-10" db="EMBL/GenBank/DDBJ databases">
        <authorList>
            <person name="de Groot N.N."/>
        </authorList>
    </citation>
    <scope>NUCLEOTIDE SEQUENCE [LARGE SCALE GENOMIC DNA]</scope>
    <source>
        <strain evidence="5 6">DSM 44468</strain>
    </source>
</reference>
<organism evidence="5 6">
    <name type="scientific">Amycolatopsis sacchari</name>
    <dbReference type="NCBI Taxonomy" id="115433"/>
    <lineage>
        <taxon>Bacteria</taxon>
        <taxon>Bacillati</taxon>
        <taxon>Actinomycetota</taxon>
        <taxon>Actinomycetes</taxon>
        <taxon>Pseudonocardiales</taxon>
        <taxon>Pseudonocardiaceae</taxon>
        <taxon>Amycolatopsis</taxon>
    </lineage>
</organism>
<dbReference type="InterPro" id="IPR011051">
    <property type="entry name" value="RmlC_Cupin_sf"/>
</dbReference>
<dbReference type="InterPro" id="IPR032783">
    <property type="entry name" value="AraC_lig"/>
</dbReference>
<dbReference type="InterPro" id="IPR018062">
    <property type="entry name" value="HTH_AraC-typ_CS"/>
</dbReference>
<dbReference type="PANTHER" id="PTHR46796">
    <property type="entry name" value="HTH-TYPE TRANSCRIPTIONAL ACTIVATOR RHAS-RELATED"/>
    <property type="match status" value="1"/>
</dbReference>
<dbReference type="InterPro" id="IPR009057">
    <property type="entry name" value="Homeodomain-like_sf"/>
</dbReference>
<dbReference type="Gene3D" id="1.10.10.60">
    <property type="entry name" value="Homeodomain-like"/>
    <property type="match status" value="2"/>
</dbReference>
<dbReference type="RefSeq" id="WP_091510626.1">
    <property type="nucleotide sequence ID" value="NZ_FORP01000013.1"/>
</dbReference>
<keyword evidence="2 5" id="KW-0238">DNA-binding</keyword>
<dbReference type="Pfam" id="PF12833">
    <property type="entry name" value="HTH_18"/>
    <property type="match status" value="1"/>
</dbReference>
<protein>
    <submittedName>
        <fullName evidence="5">AraC-type DNA-binding protein</fullName>
    </submittedName>
</protein>
<dbReference type="AlphaFoldDB" id="A0A1I3WL23"/>
<name>A0A1I3WL23_9PSEU</name>
<dbReference type="GO" id="GO:0003700">
    <property type="term" value="F:DNA-binding transcription factor activity"/>
    <property type="evidence" value="ECO:0007669"/>
    <property type="project" value="InterPro"/>
</dbReference>
<evidence type="ECO:0000256" key="3">
    <source>
        <dbReference type="ARBA" id="ARBA00023163"/>
    </source>
</evidence>
<accession>A0A1I3WL23</accession>
<dbReference type="STRING" id="115433.SAMN05421835_113109"/>
<dbReference type="EMBL" id="FORP01000013">
    <property type="protein sequence ID" value="SFK08152.1"/>
    <property type="molecule type" value="Genomic_DNA"/>
</dbReference>
<dbReference type="OrthoDB" id="241790at2"/>
<evidence type="ECO:0000256" key="2">
    <source>
        <dbReference type="ARBA" id="ARBA00023125"/>
    </source>
</evidence>
<gene>
    <name evidence="5" type="ORF">SAMN05421835_113109</name>
</gene>
<sequence length="295" mass="31592">MDVLSDVIGAVRTGRPFANREDRHGVWRTDFAAFSGIGFHLVLEGSCRMVTPGAAPIVLHAGDVVLTPRGTAHALTDPGTGVDETAQLLCGAYQLDRTRLHPLLGDLPEVFHLRARAGGHPQVSAVVALLGGELTAPGLGADAAIPGLLDLLLLFLLREWLTEEPGRDAAGWCAALTDPVVGEALRCVHGDPVRQWTVEELGARAGLSRAAFSRRFAALVGQPPMAYLTYWRLTIGARLLRETDLPLPAVAQRCGYSSPFAFATAFKREHGVAPGRYRARHQAEDDVQDWSGSAG</sequence>
<evidence type="ECO:0000313" key="5">
    <source>
        <dbReference type="EMBL" id="SFK08152.1"/>
    </source>
</evidence>
<evidence type="ECO:0000256" key="1">
    <source>
        <dbReference type="ARBA" id="ARBA00023015"/>
    </source>
</evidence>
<proteinExistence type="predicted"/>
<dbReference type="Gene3D" id="2.60.120.10">
    <property type="entry name" value="Jelly Rolls"/>
    <property type="match status" value="1"/>
</dbReference>
<feature type="domain" description="HTH araC/xylS-type" evidence="4">
    <location>
        <begin position="182"/>
        <end position="280"/>
    </location>
</feature>